<dbReference type="RefSeq" id="WP_310093744.1">
    <property type="nucleotide sequence ID" value="NZ_JAVDUU010000002.1"/>
</dbReference>
<sequence length="135" mass="14619">MMENTLGGFKPELDPFELAVTIGSNIDPANAAKVMVNIVSTSKDAKGLHLESAKLKVEYDLGSEFFKSYDAAAGGYSVDTSELGFPTTNVDKDPFSIVDFSNTPECTITLGADVTYLNLRIPISFTKKKENATLR</sequence>
<proteinExistence type="predicted"/>
<organism evidence="1 2">
    <name type="scientific">Mucilaginibacter pocheonensis</name>
    <dbReference type="NCBI Taxonomy" id="398050"/>
    <lineage>
        <taxon>Bacteria</taxon>
        <taxon>Pseudomonadati</taxon>
        <taxon>Bacteroidota</taxon>
        <taxon>Sphingobacteriia</taxon>
        <taxon>Sphingobacteriales</taxon>
        <taxon>Sphingobacteriaceae</taxon>
        <taxon>Mucilaginibacter</taxon>
    </lineage>
</organism>
<keyword evidence="2" id="KW-1185">Reference proteome</keyword>
<evidence type="ECO:0000313" key="1">
    <source>
        <dbReference type="EMBL" id="MDR6941689.1"/>
    </source>
</evidence>
<name>A0ABU1T8Q3_9SPHI</name>
<accession>A0ABU1T8Q3</accession>
<protein>
    <submittedName>
        <fullName evidence="1">Uncharacterized protein</fullName>
    </submittedName>
</protein>
<gene>
    <name evidence="1" type="ORF">J2W55_001531</name>
</gene>
<comment type="caution">
    <text evidence="1">The sequence shown here is derived from an EMBL/GenBank/DDBJ whole genome shotgun (WGS) entry which is preliminary data.</text>
</comment>
<dbReference type="EMBL" id="JAVDUU010000002">
    <property type="protein sequence ID" value="MDR6941689.1"/>
    <property type="molecule type" value="Genomic_DNA"/>
</dbReference>
<reference evidence="1 2" key="1">
    <citation type="submission" date="2023-07" db="EMBL/GenBank/DDBJ databases">
        <title>Sorghum-associated microbial communities from plants grown in Nebraska, USA.</title>
        <authorList>
            <person name="Schachtman D."/>
        </authorList>
    </citation>
    <scope>NUCLEOTIDE SEQUENCE [LARGE SCALE GENOMIC DNA]</scope>
    <source>
        <strain evidence="1 2">3262</strain>
    </source>
</reference>
<dbReference type="Proteomes" id="UP001247620">
    <property type="component" value="Unassembled WGS sequence"/>
</dbReference>
<evidence type="ECO:0000313" key="2">
    <source>
        <dbReference type="Proteomes" id="UP001247620"/>
    </source>
</evidence>